<evidence type="ECO:0000313" key="3">
    <source>
        <dbReference type="Proteomes" id="UP000261520"/>
    </source>
</evidence>
<reference evidence="2" key="1">
    <citation type="submission" date="2025-08" db="UniProtKB">
        <authorList>
            <consortium name="Ensembl"/>
        </authorList>
    </citation>
    <scope>IDENTIFICATION</scope>
</reference>
<dbReference type="Ensembl" id="ENSPMGT00000010079.1">
    <property type="protein sequence ID" value="ENSPMGP00000009452.1"/>
    <property type="gene ID" value="ENSPMGG00000007828.1"/>
</dbReference>
<protein>
    <recommendedName>
        <fullName evidence="4">Ig-like domain-containing protein</fullName>
    </recommendedName>
</protein>
<name>A0A3B3ZXJ1_9GOBI</name>
<dbReference type="PANTHER" id="PTHR21063:SF4">
    <property type="entry name" value="CD48 ANTIGEN-RELATED"/>
    <property type="match status" value="1"/>
</dbReference>
<feature type="chain" id="PRO_5017253830" description="Ig-like domain-containing protein" evidence="1">
    <location>
        <begin position="22"/>
        <end position="234"/>
    </location>
</feature>
<dbReference type="Proteomes" id="UP000261520">
    <property type="component" value="Unplaced"/>
</dbReference>
<evidence type="ECO:0008006" key="4">
    <source>
        <dbReference type="Google" id="ProtNLM"/>
    </source>
</evidence>
<dbReference type="InterPro" id="IPR013783">
    <property type="entry name" value="Ig-like_fold"/>
</dbReference>
<keyword evidence="1" id="KW-0732">Signal</keyword>
<reference evidence="2" key="2">
    <citation type="submission" date="2025-09" db="UniProtKB">
        <authorList>
            <consortium name="Ensembl"/>
        </authorList>
    </citation>
    <scope>IDENTIFICATION</scope>
</reference>
<dbReference type="Gene3D" id="2.60.40.10">
    <property type="entry name" value="Immunoglobulins"/>
    <property type="match status" value="1"/>
</dbReference>
<dbReference type="AlphaFoldDB" id="A0A3B3ZXJ1"/>
<keyword evidence="3" id="KW-1185">Reference proteome</keyword>
<dbReference type="PANTHER" id="PTHR21063">
    <property type="entry name" value="LFA-3"/>
    <property type="match status" value="1"/>
</dbReference>
<organism evidence="2 3">
    <name type="scientific">Periophthalmus magnuspinnatus</name>
    <dbReference type="NCBI Taxonomy" id="409849"/>
    <lineage>
        <taxon>Eukaryota</taxon>
        <taxon>Metazoa</taxon>
        <taxon>Chordata</taxon>
        <taxon>Craniata</taxon>
        <taxon>Vertebrata</taxon>
        <taxon>Euteleostomi</taxon>
        <taxon>Actinopterygii</taxon>
        <taxon>Neopterygii</taxon>
        <taxon>Teleostei</taxon>
        <taxon>Neoteleostei</taxon>
        <taxon>Acanthomorphata</taxon>
        <taxon>Gobiaria</taxon>
        <taxon>Gobiiformes</taxon>
        <taxon>Gobioidei</taxon>
        <taxon>Gobiidae</taxon>
        <taxon>Oxudercinae</taxon>
        <taxon>Periophthalmus</taxon>
    </lineage>
</organism>
<dbReference type="InterPro" id="IPR036179">
    <property type="entry name" value="Ig-like_dom_sf"/>
</dbReference>
<evidence type="ECO:0000313" key="2">
    <source>
        <dbReference type="Ensembl" id="ENSPMGP00000009452.1"/>
    </source>
</evidence>
<dbReference type="SUPFAM" id="SSF48726">
    <property type="entry name" value="Immunoglobulin"/>
    <property type="match status" value="1"/>
</dbReference>
<proteinExistence type="predicted"/>
<feature type="signal peptide" evidence="1">
    <location>
        <begin position="1"/>
        <end position="21"/>
    </location>
</feature>
<dbReference type="STRING" id="409849.ENSPMGP00000009452"/>
<accession>A0A3B3ZXJ1</accession>
<evidence type="ECO:0000256" key="1">
    <source>
        <dbReference type="SAM" id="SignalP"/>
    </source>
</evidence>
<sequence>MDRALITGLIVSCFGLHFALAQGGKKYFKVGNDIELRPPGTDKITQVLWKHNENLVAEWSKDSEVDYYSTFKGRTHLDTNTGVLVISSTTENDGGTYKVEINDRLLDVEYEVALIQEVPKPTVWVKPGVTDEERTLDCGGEVSKAAPVEYFWDIGPNENEPWVMFVERKITWKNNETTQMIQKLSCKMKNPLGEKSSDSGNYLARFFSSCVYIFLVQKRFTFKVQSYNYCKNIT</sequence>